<accession>A0A9N9M4H5</accession>
<proteinExistence type="predicted"/>
<dbReference type="InterPro" id="IPR013943">
    <property type="entry name" value="Pet127"/>
</dbReference>
<keyword evidence="3" id="KW-1185">Reference proteome</keyword>
<reference evidence="2" key="1">
    <citation type="submission" date="2021-07" db="EMBL/GenBank/DDBJ databases">
        <authorList>
            <person name="Durling M."/>
        </authorList>
    </citation>
    <scope>NUCLEOTIDE SEQUENCE</scope>
</reference>
<evidence type="ECO:0000256" key="1">
    <source>
        <dbReference type="SAM" id="MobiDB-lite"/>
    </source>
</evidence>
<dbReference type="GO" id="GO:0005740">
    <property type="term" value="C:mitochondrial envelope"/>
    <property type="evidence" value="ECO:0007669"/>
    <property type="project" value="TreeGrafter"/>
</dbReference>
<feature type="region of interest" description="Disordered" evidence="1">
    <location>
        <begin position="994"/>
        <end position="1014"/>
    </location>
</feature>
<feature type="compositionally biased region" description="Low complexity" evidence="1">
    <location>
        <begin position="135"/>
        <end position="148"/>
    </location>
</feature>
<dbReference type="PANTHER" id="PTHR31014:SF0">
    <property type="entry name" value="MITOCHONDRIAL TRANSLATION SYSTEM COMPONENT PET127-RELATED"/>
    <property type="match status" value="1"/>
</dbReference>
<feature type="region of interest" description="Disordered" evidence="1">
    <location>
        <begin position="249"/>
        <end position="294"/>
    </location>
</feature>
<dbReference type="Proteomes" id="UP000701801">
    <property type="component" value="Unassembled WGS sequence"/>
</dbReference>
<gene>
    <name evidence="2" type="ORF">HYALB_00002978</name>
</gene>
<feature type="region of interest" description="Disordered" evidence="1">
    <location>
        <begin position="830"/>
        <end position="908"/>
    </location>
</feature>
<feature type="region of interest" description="Disordered" evidence="1">
    <location>
        <begin position="343"/>
        <end position="389"/>
    </location>
</feature>
<dbReference type="Pfam" id="PF08634">
    <property type="entry name" value="Pet127"/>
    <property type="match status" value="1"/>
</dbReference>
<feature type="compositionally biased region" description="Polar residues" evidence="1">
    <location>
        <begin position="69"/>
        <end position="92"/>
    </location>
</feature>
<feature type="compositionally biased region" description="Low complexity" evidence="1">
    <location>
        <begin position="379"/>
        <end position="389"/>
    </location>
</feature>
<feature type="compositionally biased region" description="Basic residues" evidence="1">
    <location>
        <begin position="364"/>
        <end position="378"/>
    </location>
</feature>
<name>A0A9N9M4H5_9HELO</name>
<dbReference type="GO" id="GO:0000964">
    <property type="term" value="P:mitochondrial RNA 5'-end processing"/>
    <property type="evidence" value="ECO:0007669"/>
    <property type="project" value="TreeGrafter"/>
</dbReference>
<evidence type="ECO:0000313" key="2">
    <source>
        <dbReference type="EMBL" id="CAG8984037.1"/>
    </source>
</evidence>
<dbReference type="PANTHER" id="PTHR31014">
    <property type="entry name" value="MITOCHONDRIAL TRANSLATION SYSTEM COMPONENT PET127-RELATED"/>
    <property type="match status" value="1"/>
</dbReference>
<feature type="compositionally biased region" description="Basic and acidic residues" evidence="1">
    <location>
        <begin position="261"/>
        <end position="275"/>
    </location>
</feature>
<feature type="region of interest" description="Disordered" evidence="1">
    <location>
        <begin position="25"/>
        <end position="118"/>
    </location>
</feature>
<feature type="region of interest" description="Disordered" evidence="1">
    <location>
        <begin position="135"/>
        <end position="164"/>
    </location>
</feature>
<feature type="compositionally biased region" description="Basic and acidic residues" evidence="1">
    <location>
        <begin position="994"/>
        <end position="1008"/>
    </location>
</feature>
<dbReference type="AlphaFoldDB" id="A0A9N9M4H5"/>
<feature type="compositionally biased region" description="Polar residues" evidence="1">
    <location>
        <begin position="149"/>
        <end position="161"/>
    </location>
</feature>
<evidence type="ECO:0008006" key="4">
    <source>
        <dbReference type="Google" id="ProtNLM"/>
    </source>
</evidence>
<comment type="caution">
    <text evidence="2">The sequence shown here is derived from an EMBL/GenBank/DDBJ whole genome shotgun (WGS) entry which is preliminary data.</text>
</comment>
<dbReference type="OrthoDB" id="10249045at2759"/>
<feature type="compositionally biased region" description="Basic and acidic residues" evidence="1">
    <location>
        <begin position="885"/>
        <end position="902"/>
    </location>
</feature>
<organism evidence="2 3">
    <name type="scientific">Hymenoscyphus albidus</name>
    <dbReference type="NCBI Taxonomy" id="595503"/>
    <lineage>
        <taxon>Eukaryota</taxon>
        <taxon>Fungi</taxon>
        <taxon>Dikarya</taxon>
        <taxon>Ascomycota</taxon>
        <taxon>Pezizomycotina</taxon>
        <taxon>Leotiomycetes</taxon>
        <taxon>Helotiales</taxon>
        <taxon>Helotiaceae</taxon>
        <taxon>Hymenoscyphus</taxon>
    </lineage>
</organism>
<evidence type="ECO:0000313" key="3">
    <source>
        <dbReference type="Proteomes" id="UP000701801"/>
    </source>
</evidence>
<protein>
    <recommendedName>
        <fullName evidence="4">Pet127-domain-containing protein</fullName>
    </recommendedName>
</protein>
<dbReference type="EMBL" id="CAJVRM010000749">
    <property type="protein sequence ID" value="CAG8984037.1"/>
    <property type="molecule type" value="Genomic_DNA"/>
</dbReference>
<feature type="compositionally biased region" description="Basic and acidic residues" evidence="1">
    <location>
        <begin position="97"/>
        <end position="113"/>
    </location>
</feature>
<sequence>MISSLFRGRNRTHTAYIRSQCFSRSRLPLPLPPHSPPHTFKTGGNRTSQVQAASFSTSRATRNDEETSKSVQETSHNGLEISAGQNEQTGSDAESGGSERKRPQTEGEPRKLGGPESLLNVERLRTIFAEAAGLSTASTATKSKASGEVPTTATPQGVSATPPNPVDSLVLPSSTSEMSSFSQSSWQLRIIQLKDTFLKGSERPATETIIKAEKTPDTTAISPEWMRHIENLKSSFLTSTSESANSHPISEAAATATSDATKVDSSETKLARKELLPVPPSGISKRTPRSSRETLRAQVLLSQEQSKLKTMKSQEENSSDIDLQNALQLAFETSFESNVLAAAPSVSGSELKGPSIEDTMRPSDRRKRRRMKAPRASKHASSISSKSSKSFRYSKTSKYSQSSKAEEDGISVRQIKIAKGMVGSVETMTSKGLDLVPINVPQPSVPSLSYGLDRVLFNPGVYQLQDPRSRVFNFDPYLQTIMPVKEFDFSLLKKFTTSSKDETLLQITKREGKKYTGSTSSMTAALSQFHYLLSNWRPINAGILSKSFPDPFDTFTAFQRCPAAFYLRWRDGVYAIDADKEFDTSNVLSMLGQSMEKLLTLPNKEFERYRKSSSDPISEETRKESEAYHYTTMGDFLLRSQLDAYDPRIPGTGMFDLKTRAVISIRMDTSGYEEGSGYEIRSRHGEWESFEREYYDMIRSAFLKYSLQVRIGRMDGIFVAFHNTERIFGFQYISLPEMDAALHGTEDTTLGDSEFKLSLNLFNRALDQATARFPNQSLRLLIETRPRSSESTNPFMYIFAEPMDENKIEEIQSTNKAKVLAFEKEVLGLGEETGDDTSSGEAIDKNESGDLDEAENAQNSSSLAWDLDTEGPEMTAGSAQPVDTGESKEDLGQPENNKHPASGDESPPTIMAFRLTVRSEVNGQSVPRPKPLKSMDEWTLEYSLAEIKDPQRVRTLYDASKKRRNIVHNRDKYADDNKFNDSFRDEIKRYTMRGKEYRERLNAEESRGSPRVYG</sequence>
<feature type="compositionally biased region" description="Polar residues" evidence="1">
    <location>
        <begin position="42"/>
        <end position="60"/>
    </location>
</feature>